<evidence type="ECO:0000256" key="14">
    <source>
        <dbReference type="ARBA" id="ARBA00048988"/>
    </source>
</evidence>
<evidence type="ECO:0000256" key="6">
    <source>
        <dbReference type="ARBA" id="ARBA00022806"/>
    </source>
</evidence>
<name>A0A368XXL4_9BACI</name>
<dbReference type="NCBIfam" id="NF008168">
    <property type="entry name" value="PRK10917.2-2"/>
    <property type="match status" value="1"/>
</dbReference>
<evidence type="ECO:0000256" key="12">
    <source>
        <dbReference type="ARBA" id="ARBA00034617"/>
    </source>
</evidence>
<dbReference type="InterPro" id="IPR001650">
    <property type="entry name" value="Helicase_C-like"/>
</dbReference>
<dbReference type="PANTHER" id="PTHR47964:SF1">
    <property type="entry name" value="ATP-DEPENDENT DNA HELICASE HOMOLOG RECG, CHLOROPLASTIC"/>
    <property type="match status" value="1"/>
</dbReference>
<dbReference type="Pfam" id="PF00271">
    <property type="entry name" value="Helicase_C"/>
    <property type="match status" value="1"/>
</dbReference>
<evidence type="ECO:0000256" key="15">
    <source>
        <dbReference type="RuleBase" id="RU363016"/>
    </source>
</evidence>
<accession>A0A368XXL4</accession>
<comment type="function">
    <text evidence="15">Plays a critical role in recombination and DNA repair. Helps process Holliday junction intermediates to mature products by catalyzing branch migration. Has replication fork regression activity, unwinds stalled or blocked replication forks to make a HJ that can be resolved. Has a DNA unwinding activity characteristic of a DNA helicase with 3'-5' polarity.</text>
</comment>
<keyword evidence="6 15" id="KW-0347">Helicase</keyword>
<dbReference type="GO" id="GO:0043138">
    <property type="term" value="F:3'-5' DNA helicase activity"/>
    <property type="evidence" value="ECO:0007669"/>
    <property type="project" value="UniProtKB-EC"/>
</dbReference>
<dbReference type="Gene3D" id="2.40.50.140">
    <property type="entry name" value="Nucleic acid-binding proteins"/>
    <property type="match status" value="1"/>
</dbReference>
<evidence type="ECO:0000259" key="17">
    <source>
        <dbReference type="PROSITE" id="PS51194"/>
    </source>
</evidence>
<dbReference type="InterPro" id="IPR014001">
    <property type="entry name" value="Helicase_ATP-bd"/>
</dbReference>
<dbReference type="Gene3D" id="3.40.50.300">
    <property type="entry name" value="P-loop containing nucleotide triphosphate hydrolases"/>
    <property type="match status" value="2"/>
</dbReference>
<dbReference type="Pfam" id="PF19833">
    <property type="entry name" value="RecG_dom3_C"/>
    <property type="match status" value="1"/>
</dbReference>
<evidence type="ECO:0000256" key="13">
    <source>
        <dbReference type="ARBA" id="ARBA00034808"/>
    </source>
</evidence>
<protein>
    <recommendedName>
        <fullName evidence="2 15">ATP-dependent DNA helicase RecG</fullName>
        <ecNumber evidence="13 15">5.6.2.4</ecNumber>
    </recommendedName>
</protein>
<dbReference type="InterPro" id="IPR012340">
    <property type="entry name" value="NA-bd_OB-fold"/>
</dbReference>
<dbReference type="Pfam" id="PF17191">
    <property type="entry name" value="RecG_wedge"/>
    <property type="match status" value="1"/>
</dbReference>
<comment type="caution">
    <text evidence="18">The sequence shown here is derived from an EMBL/GenBank/DDBJ whole genome shotgun (WGS) entry which is preliminary data.</text>
</comment>
<keyword evidence="9 15" id="KW-0233">DNA recombination</keyword>
<feature type="domain" description="Helicase C-terminal" evidence="17">
    <location>
        <begin position="450"/>
        <end position="610"/>
    </location>
</feature>
<dbReference type="GO" id="GO:0005524">
    <property type="term" value="F:ATP binding"/>
    <property type="evidence" value="ECO:0007669"/>
    <property type="project" value="UniProtKB-KW"/>
</dbReference>
<evidence type="ECO:0000313" key="18">
    <source>
        <dbReference type="EMBL" id="RCW70754.1"/>
    </source>
</evidence>
<keyword evidence="19" id="KW-1185">Reference proteome</keyword>
<dbReference type="InterPro" id="IPR033454">
    <property type="entry name" value="RecG_wedge"/>
</dbReference>
<comment type="similarity">
    <text evidence="1 15">Belongs to the helicase family. RecG subfamily.</text>
</comment>
<feature type="domain" description="Helicase ATP-binding" evidence="16">
    <location>
        <begin position="271"/>
        <end position="431"/>
    </location>
</feature>
<dbReference type="CDD" id="cd18811">
    <property type="entry name" value="SF2_C_RecG"/>
    <property type="match status" value="1"/>
</dbReference>
<evidence type="ECO:0000313" key="19">
    <source>
        <dbReference type="Proteomes" id="UP000252585"/>
    </source>
</evidence>
<comment type="catalytic activity">
    <reaction evidence="14 15">
        <text>ATP + H2O = ADP + phosphate + H(+)</text>
        <dbReference type="Rhea" id="RHEA:13065"/>
        <dbReference type="ChEBI" id="CHEBI:15377"/>
        <dbReference type="ChEBI" id="CHEBI:15378"/>
        <dbReference type="ChEBI" id="CHEBI:30616"/>
        <dbReference type="ChEBI" id="CHEBI:43474"/>
        <dbReference type="ChEBI" id="CHEBI:456216"/>
        <dbReference type="EC" id="5.6.2.4"/>
    </reaction>
</comment>
<dbReference type="NCBIfam" id="NF008165">
    <property type="entry name" value="PRK10917.1-3"/>
    <property type="match status" value="1"/>
</dbReference>
<dbReference type="InterPro" id="IPR027417">
    <property type="entry name" value="P-loop_NTPase"/>
</dbReference>
<evidence type="ECO:0000259" key="16">
    <source>
        <dbReference type="PROSITE" id="PS51192"/>
    </source>
</evidence>
<dbReference type="EC" id="5.6.2.4" evidence="13 15"/>
<reference evidence="18 19" key="1">
    <citation type="submission" date="2018-07" db="EMBL/GenBank/DDBJ databases">
        <title>Genomic Encyclopedia of Type Strains, Phase IV (KMG-IV): sequencing the most valuable type-strain genomes for metagenomic binning, comparative biology and taxonomic classification.</title>
        <authorList>
            <person name="Goeker M."/>
        </authorList>
    </citation>
    <scope>NUCLEOTIDE SEQUENCE [LARGE SCALE GENOMIC DNA]</scope>
    <source>
        <strain evidence="18 19">DSM 27696</strain>
    </source>
</reference>
<evidence type="ECO:0000256" key="2">
    <source>
        <dbReference type="ARBA" id="ARBA00017846"/>
    </source>
</evidence>
<dbReference type="PANTHER" id="PTHR47964">
    <property type="entry name" value="ATP-DEPENDENT DNA HELICASE HOMOLOG RECG, CHLOROPLASTIC"/>
    <property type="match status" value="1"/>
</dbReference>
<keyword evidence="8" id="KW-0238">DNA-binding</keyword>
<dbReference type="Proteomes" id="UP000252585">
    <property type="component" value="Unassembled WGS sequence"/>
</dbReference>
<dbReference type="EMBL" id="QPJJ01000006">
    <property type="protein sequence ID" value="RCW70754.1"/>
    <property type="molecule type" value="Genomic_DNA"/>
</dbReference>
<gene>
    <name evidence="18" type="ORF">DFR57_106151</name>
</gene>
<dbReference type="CDD" id="cd04488">
    <property type="entry name" value="RecG_wedge_OBF"/>
    <property type="match status" value="1"/>
</dbReference>
<dbReference type="PROSITE" id="PS51194">
    <property type="entry name" value="HELICASE_CTER"/>
    <property type="match status" value="1"/>
</dbReference>
<dbReference type="SMART" id="SM00490">
    <property type="entry name" value="HELICc"/>
    <property type="match status" value="2"/>
</dbReference>
<dbReference type="SMART" id="SM00487">
    <property type="entry name" value="DEXDc"/>
    <property type="match status" value="1"/>
</dbReference>
<evidence type="ECO:0000256" key="5">
    <source>
        <dbReference type="ARBA" id="ARBA00022801"/>
    </source>
</evidence>
<evidence type="ECO:0000256" key="3">
    <source>
        <dbReference type="ARBA" id="ARBA00022741"/>
    </source>
</evidence>
<keyword evidence="4 15" id="KW-0227">DNA damage</keyword>
<dbReference type="NCBIfam" id="TIGR00643">
    <property type="entry name" value="recG"/>
    <property type="match status" value="1"/>
</dbReference>
<evidence type="ECO:0000256" key="4">
    <source>
        <dbReference type="ARBA" id="ARBA00022763"/>
    </source>
</evidence>
<keyword evidence="11" id="KW-0413">Isomerase</keyword>
<dbReference type="GO" id="GO:0006310">
    <property type="term" value="P:DNA recombination"/>
    <property type="evidence" value="ECO:0007669"/>
    <property type="project" value="UniProtKB-UniRule"/>
</dbReference>
<dbReference type="Pfam" id="PF00270">
    <property type="entry name" value="DEAD"/>
    <property type="match status" value="1"/>
</dbReference>
<evidence type="ECO:0000256" key="11">
    <source>
        <dbReference type="ARBA" id="ARBA00023235"/>
    </source>
</evidence>
<evidence type="ECO:0000256" key="8">
    <source>
        <dbReference type="ARBA" id="ARBA00023125"/>
    </source>
</evidence>
<keyword evidence="10 15" id="KW-0234">DNA repair</keyword>
<dbReference type="SUPFAM" id="SSF52540">
    <property type="entry name" value="P-loop containing nucleoside triphosphate hydrolases"/>
    <property type="match status" value="2"/>
</dbReference>
<dbReference type="GO" id="GO:0003677">
    <property type="term" value="F:DNA binding"/>
    <property type="evidence" value="ECO:0007669"/>
    <property type="project" value="UniProtKB-KW"/>
</dbReference>
<dbReference type="PROSITE" id="PS51192">
    <property type="entry name" value="HELICASE_ATP_BIND_1"/>
    <property type="match status" value="1"/>
</dbReference>
<proteinExistence type="inferred from homology"/>
<keyword evidence="5 15" id="KW-0378">Hydrolase</keyword>
<dbReference type="InterPro" id="IPR047112">
    <property type="entry name" value="RecG/Mfd"/>
</dbReference>
<evidence type="ECO:0000256" key="7">
    <source>
        <dbReference type="ARBA" id="ARBA00022840"/>
    </source>
</evidence>
<comment type="catalytic activity">
    <reaction evidence="12 15">
        <text>Couples ATP hydrolysis with the unwinding of duplex DNA by translocating in the 3'-5' direction.</text>
        <dbReference type="EC" id="5.6.2.4"/>
    </reaction>
</comment>
<dbReference type="InterPro" id="IPR004609">
    <property type="entry name" value="ATP-dep_DNA_helicase_RecG"/>
</dbReference>
<sequence>MIFLIDESITTLTGIGDKTKQQLNVLGIDTILDVCYYFPNRYDHYEQKALQELGQNEKVTISGTIIGQPNLTFYGKKKSRLLLHLQVEGITVKGIIFNRPYAKKHFEEGQTVTLSGKWDQHRLQITIDQYQQGTIQNNSPITPIYPLKGEVKNIQLVKLIQRVLDTYSIELEEFLPEEYLINYKLPPLREAIIEMHQPSSFQALKHAKRRFIYEEFLLFQLKMQFFRKRNREALSGNEVVYEEEKVKAFERQLPFILTDAQKKSLAEILADMRSPFRMNRLLQGDVGSGKTVVAAISLYAAITANKQVAFMVPTEILAEQHLHSLKEWFKDNIKIRLLTGSVKGKKRKELYESIQNGEVDVVIGTHALIQGDVHFKNLGFVIIDEQHRFGVNQRNVLRDKGILADVLFMTATPIPRTLSITAYGDMDVSKINQMPSGRKTIETYWVKHNMFARVVDFIKKEVASGHQAYVICPLIEESENLDYQNAIDLFTELTQLLAPNIQVGLMHGRLPSEEKDEVMEHFSSNKIQVLVSTTVIEVGVNVPNATLMIINDAERFGLSQLHQLRGRVGRGDIQSYCILLADPKGEVGKERMRIMTETNDGFLLSEKDLELRGPGDLFGNKQSGLPDFKVGDIIHDHRALETARQDAIDIVYQNKWKTEAYIPLVNKITSDTKILKDLLN</sequence>
<dbReference type="GO" id="GO:0016887">
    <property type="term" value="F:ATP hydrolysis activity"/>
    <property type="evidence" value="ECO:0007669"/>
    <property type="project" value="RHEA"/>
</dbReference>
<dbReference type="GO" id="GO:0006281">
    <property type="term" value="P:DNA repair"/>
    <property type="evidence" value="ECO:0007669"/>
    <property type="project" value="UniProtKB-UniRule"/>
</dbReference>
<dbReference type="CDD" id="cd17992">
    <property type="entry name" value="DEXHc_RecG"/>
    <property type="match status" value="1"/>
</dbReference>
<dbReference type="InterPro" id="IPR045562">
    <property type="entry name" value="RecG_dom3_C"/>
</dbReference>
<dbReference type="AlphaFoldDB" id="A0A368XXL4"/>
<organism evidence="18 19">
    <name type="scientific">Saliterribacillus persicus</name>
    <dbReference type="NCBI Taxonomy" id="930114"/>
    <lineage>
        <taxon>Bacteria</taxon>
        <taxon>Bacillati</taxon>
        <taxon>Bacillota</taxon>
        <taxon>Bacilli</taxon>
        <taxon>Bacillales</taxon>
        <taxon>Bacillaceae</taxon>
        <taxon>Saliterribacillus</taxon>
    </lineage>
</organism>
<evidence type="ECO:0000256" key="1">
    <source>
        <dbReference type="ARBA" id="ARBA00007504"/>
    </source>
</evidence>
<keyword evidence="3 15" id="KW-0547">Nucleotide-binding</keyword>
<keyword evidence="7 15" id="KW-0067">ATP-binding</keyword>
<evidence type="ECO:0000256" key="10">
    <source>
        <dbReference type="ARBA" id="ARBA00023204"/>
    </source>
</evidence>
<dbReference type="InterPro" id="IPR011545">
    <property type="entry name" value="DEAD/DEAH_box_helicase_dom"/>
</dbReference>
<dbReference type="SUPFAM" id="SSF50249">
    <property type="entry name" value="Nucleic acid-binding proteins"/>
    <property type="match status" value="1"/>
</dbReference>
<evidence type="ECO:0000256" key="9">
    <source>
        <dbReference type="ARBA" id="ARBA00023172"/>
    </source>
</evidence>